<feature type="non-terminal residue" evidence="1">
    <location>
        <position position="1"/>
    </location>
</feature>
<gene>
    <name evidence="1" type="ORF">S12H4_63610</name>
</gene>
<reference evidence="1" key="1">
    <citation type="journal article" date="2014" name="Front. Microbiol.">
        <title>High frequency of phylogenetically diverse reductive dehalogenase-homologous genes in deep subseafloor sedimentary metagenomes.</title>
        <authorList>
            <person name="Kawai M."/>
            <person name="Futagami T."/>
            <person name="Toyoda A."/>
            <person name="Takaki Y."/>
            <person name="Nishi S."/>
            <person name="Hori S."/>
            <person name="Arai W."/>
            <person name="Tsubouchi T."/>
            <person name="Morono Y."/>
            <person name="Uchiyama I."/>
            <person name="Ito T."/>
            <person name="Fujiyama A."/>
            <person name="Inagaki F."/>
            <person name="Takami H."/>
        </authorList>
    </citation>
    <scope>NUCLEOTIDE SEQUENCE</scope>
    <source>
        <strain evidence="1">Expedition CK06-06</strain>
    </source>
</reference>
<dbReference type="InterPro" id="IPR035069">
    <property type="entry name" value="TTHA1013/TTHA0281-like"/>
</dbReference>
<dbReference type="EMBL" id="BARW01043426">
    <property type="protein sequence ID" value="GAJ19869.1"/>
    <property type="molecule type" value="Genomic_DNA"/>
</dbReference>
<proteinExistence type="predicted"/>
<name>X1UQV0_9ZZZZ</name>
<sequence>LENIKDAIRLHVNDRLENGEEVPQTQSVSLTSLE</sequence>
<organism evidence="1">
    <name type="scientific">marine sediment metagenome</name>
    <dbReference type="NCBI Taxonomy" id="412755"/>
    <lineage>
        <taxon>unclassified sequences</taxon>
        <taxon>metagenomes</taxon>
        <taxon>ecological metagenomes</taxon>
    </lineage>
</organism>
<dbReference type="SUPFAM" id="SSF143100">
    <property type="entry name" value="TTHA1013/TTHA0281-like"/>
    <property type="match status" value="1"/>
</dbReference>
<feature type="non-terminal residue" evidence="1">
    <location>
        <position position="34"/>
    </location>
</feature>
<comment type="caution">
    <text evidence="1">The sequence shown here is derived from an EMBL/GenBank/DDBJ whole genome shotgun (WGS) entry which is preliminary data.</text>
</comment>
<evidence type="ECO:0008006" key="2">
    <source>
        <dbReference type="Google" id="ProtNLM"/>
    </source>
</evidence>
<dbReference type="AlphaFoldDB" id="X1UQV0"/>
<protein>
    <recommendedName>
        <fullName evidence="2">HicB-like antitoxin of toxin-antitoxin system domain-containing protein</fullName>
    </recommendedName>
</protein>
<evidence type="ECO:0000313" key="1">
    <source>
        <dbReference type="EMBL" id="GAJ19869.1"/>
    </source>
</evidence>
<accession>X1UQV0</accession>